<evidence type="ECO:0000313" key="2">
    <source>
        <dbReference type="Proteomes" id="UP000557204"/>
    </source>
</evidence>
<dbReference type="Pfam" id="PF21790">
    <property type="entry name" value="OGG"/>
    <property type="match status" value="1"/>
</dbReference>
<gene>
    <name evidence="1" type="ORF">HLI28_07080</name>
</gene>
<dbReference type="EMBL" id="JABFAJ010000012">
    <property type="protein sequence ID" value="NNU27304.1"/>
    <property type="molecule type" value="Genomic_DNA"/>
</dbReference>
<keyword evidence="2" id="KW-1185">Reference proteome</keyword>
<dbReference type="RefSeq" id="WP_171246814.1">
    <property type="nucleotide sequence ID" value="NZ_JABFAJ010000012.1"/>
</dbReference>
<dbReference type="AlphaFoldDB" id="A0A849JXJ4"/>
<dbReference type="InterPro" id="IPR048868">
    <property type="entry name" value="OGG-like_put"/>
</dbReference>
<protein>
    <submittedName>
        <fullName evidence="1">Uncharacterized protein</fullName>
    </submittedName>
</protein>
<sequence length="237" mass="25576">MATRLAGGQSLLERLPGREALLGQDVRFRPRWWTTRVPASGWLDDLPEDPDGREYRRISRGRVLAAADGSDDWEARALLAAGVWSAGDRALAASRGARALGGTDPSEVLSRLRLAAKHLGTGRGAVDAYRSMLRGGSAHVKHLGPTLISTYLYAADFGSRGGVRGGDALVLDRSVVRALNDLHGWSVPEDGPWSADLYARWLDTAAEQAWLAAIELGRTVRGDEIEHAYFAHGKSLG</sequence>
<proteinExistence type="predicted"/>
<name>A0A849JXJ4_9MICO</name>
<dbReference type="Proteomes" id="UP000557204">
    <property type="component" value="Unassembled WGS sequence"/>
</dbReference>
<evidence type="ECO:0000313" key="1">
    <source>
        <dbReference type="EMBL" id="NNU27304.1"/>
    </source>
</evidence>
<reference evidence="1 2" key="1">
    <citation type="submission" date="2020-05" db="EMBL/GenBank/DDBJ databases">
        <title>Genome sequence of Isoptericola sp. JC619 isolated from Chilika lagoon, India.</title>
        <authorList>
            <person name="Kumar D."/>
            <person name="Appam K."/>
            <person name="Gandham S."/>
            <person name="Uppada J."/>
            <person name="Sasikala C."/>
            <person name="Venkata Ramana C."/>
        </authorList>
    </citation>
    <scope>NUCLEOTIDE SEQUENCE [LARGE SCALE GENOMIC DNA]</scope>
    <source>
        <strain evidence="1 2">JC619</strain>
    </source>
</reference>
<comment type="caution">
    <text evidence="1">The sequence shown here is derived from an EMBL/GenBank/DDBJ whole genome shotgun (WGS) entry which is preliminary data.</text>
</comment>
<accession>A0A849JXJ4</accession>
<organism evidence="1 2">
    <name type="scientific">Isoptericola sediminis</name>
    <dbReference type="NCBI Taxonomy" id="2733572"/>
    <lineage>
        <taxon>Bacteria</taxon>
        <taxon>Bacillati</taxon>
        <taxon>Actinomycetota</taxon>
        <taxon>Actinomycetes</taxon>
        <taxon>Micrococcales</taxon>
        <taxon>Promicromonosporaceae</taxon>
        <taxon>Isoptericola</taxon>
    </lineage>
</organism>